<keyword evidence="3" id="KW-0540">Nuclease</keyword>
<dbReference type="InterPro" id="IPR051547">
    <property type="entry name" value="TDP2-like"/>
</dbReference>
<feature type="transmembrane region" description="Helical" evidence="9">
    <location>
        <begin position="67"/>
        <end position="85"/>
    </location>
</feature>
<evidence type="ECO:0000256" key="9">
    <source>
        <dbReference type="SAM" id="Phobius"/>
    </source>
</evidence>
<dbReference type="PANTHER" id="PTHR15822:SF4">
    <property type="entry name" value="TYROSYL-DNA PHOSPHODIESTERASE 2"/>
    <property type="match status" value="1"/>
</dbReference>
<keyword evidence="9" id="KW-0472">Membrane</keyword>
<dbReference type="InterPro" id="IPR005135">
    <property type="entry name" value="Endo/exonuclease/phosphatase"/>
</dbReference>
<sequence>MIKKIATSLLWLSSLPLCMYTLFAYFLGYTIVWEHWFAGFVMMSIPIAQGACLILGLIWLYIRPSRAWVFLIIWFMGWPFTVRTFQLSPSHDKTEDDLSVLSYNVFSFQGLKPSDKESLFDYVEHFDADIKCFQEFSKTSNEEGKFAADLLKKEYPYRAINADPKGYYSTLVIYSKYPIINKKGKAFPGNSTSNGYLLADIIFKKDTIRIINLQLQSMGIRVGKVAQAFNKKDEALVKTEGRDILSSLKKGFIDHAREIKSIEKLIDESPYPVIVCGDFNELPYGLAYGHVRDRLENAFERAGNGFGFTLNRSPKFVRIDNQFFSDKIKIQSFTTHSEIKYSDHYPISASYQLP</sequence>
<organism evidence="11 12">
    <name type="scientific">Flectobacillus roseus</name>
    <dbReference type="NCBI Taxonomy" id="502259"/>
    <lineage>
        <taxon>Bacteria</taxon>
        <taxon>Pseudomonadati</taxon>
        <taxon>Bacteroidota</taxon>
        <taxon>Cytophagia</taxon>
        <taxon>Cytophagales</taxon>
        <taxon>Flectobacillaceae</taxon>
        <taxon>Flectobacillus</taxon>
    </lineage>
</organism>
<dbReference type="SUPFAM" id="SSF56219">
    <property type="entry name" value="DNase I-like"/>
    <property type="match status" value="1"/>
</dbReference>
<evidence type="ECO:0000256" key="4">
    <source>
        <dbReference type="ARBA" id="ARBA00022723"/>
    </source>
</evidence>
<dbReference type="PANTHER" id="PTHR15822">
    <property type="entry name" value="TRAF AND TNF RECEPTOR-ASSOCIATED PROTEIN"/>
    <property type="match status" value="1"/>
</dbReference>
<dbReference type="InterPro" id="IPR036691">
    <property type="entry name" value="Endo/exonu/phosph_ase_sf"/>
</dbReference>
<comment type="cofactor">
    <cofactor evidence="2">
        <name>Mg(2+)</name>
        <dbReference type="ChEBI" id="CHEBI:18420"/>
    </cofactor>
</comment>
<feature type="transmembrane region" description="Helical" evidence="9">
    <location>
        <begin position="9"/>
        <end position="31"/>
    </location>
</feature>
<dbReference type="EMBL" id="JASHIF010000019">
    <property type="protein sequence ID" value="MDI9861336.1"/>
    <property type="molecule type" value="Genomic_DNA"/>
</dbReference>
<proteinExistence type="predicted"/>
<keyword evidence="6" id="KW-0378">Hydrolase</keyword>
<dbReference type="CDD" id="cd09084">
    <property type="entry name" value="EEP-2"/>
    <property type="match status" value="1"/>
</dbReference>
<evidence type="ECO:0000256" key="7">
    <source>
        <dbReference type="ARBA" id="ARBA00022842"/>
    </source>
</evidence>
<keyword evidence="8" id="KW-0234">DNA repair</keyword>
<evidence type="ECO:0000256" key="5">
    <source>
        <dbReference type="ARBA" id="ARBA00022763"/>
    </source>
</evidence>
<feature type="transmembrane region" description="Helical" evidence="9">
    <location>
        <begin position="37"/>
        <end position="60"/>
    </location>
</feature>
<evidence type="ECO:0000313" key="11">
    <source>
        <dbReference type="EMBL" id="MDI9861336.1"/>
    </source>
</evidence>
<evidence type="ECO:0000256" key="1">
    <source>
        <dbReference type="ARBA" id="ARBA00001936"/>
    </source>
</evidence>
<dbReference type="Proteomes" id="UP001236507">
    <property type="component" value="Unassembled WGS sequence"/>
</dbReference>
<feature type="domain" description="Endonuclease/exonuclease/phosphatase" evidence="10">
    <location>
        <begin position="101"/>
        <end position="344"/>
    </location>
</feature>
<evidence type="ECO:0000256" key="6">
    <source>
        <dbReference type="ARBA" id="ARBA00022801"/>
    </source>
</evidence>
<keyword evidence="11" id="KW-0255">Endonuclease</keyword>
<keyword evidence="9" id="KW-1133">Transmembrane helix</keyword>
<evidence type="ECO:0000313" key="12">
    <source>
        <dbReference type="Proteomes" id="UP001236507"/>
    </source>
</evidence>
<keyword evidence="4" id="KW-0479">Metal-binding</keyword>
<reference evidence="11 12" key="1">
    <citation type="submission" date="2023-05" db="EMBL/GenBank/DDBJ databases">
        <title>Novel species of genus Flectobacillus isolated from stream in China.</title>
        <authorList>
            <person name="Lu H."/>
        </authorList>
    </citation>
    <scope>NUCLEOTIDE SEQUENCE [LARGE SCALE GENOMIC DNA]</scope>
    <source>
        <strain evidence="11 12">KCTC 42575</strain>
    </source>
</reference>
<dbReference type="GO" id="GO:0004519">
    <property type="term" value="F:endonuclease activity"/>
    <property type="evidence" value="ECO:0007669"/>
    <property type="project" value="UniProtKB-KW"/>
</dbReference>
<gene>
    <name evidence="11" type="ORF">QM524_19105</name>
</gene>
<comment type="cofactor">
    <cofactor evidence="1">
        <name>Mn(2+)</name>
        <dbReference type="ChEBI" id="CHEBI:29035"/>
    </cofactor>
</comment>
<evidence type="ECO:0000259" key="10">
    <source>
        <dbReference type="Pfam" id="PF03372"/>
    </source>
</evidence>
<protein>
    <submittedName>
        <fullName evidence="11">Endonuclease/exonuclease/phosphatase family protein</fullName>
    </submittedName>
</protein>
<evidence type="ECO:0000256" key="8">
    <source>
        <dbReference type="ARBA" id="ARBA00023204"/>
    </source>
</evidence>
<keyword evidence="12" id="KW-1185">Reference proteome</keyword>
<evidence type="ECO:0000256" key="2">
    <source>
        <dbReference type="ARBA" id="ARBA00001946"/>
    </source>
</evidence>
<comment type="caution">
    <text evidence="11">The sequence shown here is derived from an EMBL/GenBank/DDBJ whole genome shotgun (WGS) entry which is preliminary data.</text>
</comment>
<keyword evidence="5" id="KW-0227">DNA damage</keyword>
<dbReference type="Gene3D" id="3.60.10.10">
    <property type="entry name" value="Endonuclease/exonuclease/phosphatase"/>
    <property type="match status" value="1"/>
</dbReference>
<dbReference type="RefSeq" id="WP_283345779.1">
    <property type="nucleotide sequence ID" value="NZ_JASHIF010000019.1"/>
</dbReference>
<accession>A0ABT6YCM9</accession>
<dbReference type="Pfam" id="PF03372">
    <property type="entry name" value="Exo_endo_phos"/>
    <property type="match status" value="1"/>
</dbReference>
<keyword evidence="7" id="KW-0460">Magnesium</keyword>
<evidence type="ECO:0000256" key="3">
    <source>
        <dbReference type="ARBA" id="ARBA00022722"/>
    </source>
</evidence>
<name>A0ABT6YCM9_9BACT</name>
<keyword evidence="9" id="KW-0812">Transmembrane</keyword>